<dbReference type="EMBL" id="AJWY01004896">
    <property type="protein sequence ID" value="EKC71113.1"/>
    <property type="molecule type" value="Genomic_DNA"/>
</dbReference>
<evidence type="ECO:0000313" key="1">
    <source>
        <dbReference type="EMBL" id="EKC71113.1"/>
    </source>
</evidence>
<feature type="non-terminal residue" evidence="1">
    <location>
        <position position="1"/>
    </location>
</feature>
<reference evidence="1" key="1">
    <citation type="journal article" date="2013" name="Environ. Microbiol.">
        <title>Microbiota from the distal guts of lean and obese adolescents exhibit partial functional redundancy besides clear differences in community structure.</title>
        <authorList>
            <person name="Ferrer M."/>
            <person name="Ruiz A."/>
            <person name="Lanza F."/>
            <person name="Haange S.B."/>
            <person name="Oberbach A."/>
            <person name="Till H."/>
            <person name="Bargiela R."/>
            <person name="Campoy C."/>
            <person name="Segura M.T."/>
            <person name="Richter M."/>
            <person name="von Bergen M."/>
            <person name="Seifert J."/>
            <person name="Suarez A."/>
        </authorList>
    </citation>
    <scope>NUCLEOTIDE SEQUENCE</scope>
</reference>
<protein>
    <submittedName>
        <fullName evidence="1">Glycosyl transferase GT4 family protein</fullName>
    </submittedName>
</protein>
<feature type="non-terminal residue" evidence="1">
    <location>
        <position position="316"/>
    </location>
</feature>
<keyword evidence="1" id="KW-0808">Transferase</keyword>
<proteinExistence type="predicted"/>
<accession>K1TND5</accession>
<dbReference type="Gene3D" id="3.40.50.2000">
    <property type="entry name" value="Glycogen Phosphorylase B"/>
    <property type="match status" value="1"/>
</dbReference>
<gene>
    <name evidence="1" type="ORF">LEA_07429</name>
</gene>
<name>K1TND5_9ZZZZ</name>
<sequence length="316" mass="34130">FADERLMNAALENGRSGGSPIPVRLARLCCHPTAVAAAFRQLVLHAPRRVVDTRRELEKLDAAFHFEVICAVCAPYRAAFALETAQVQAKKAIWQLDPYASNRDYQAPGGYPRELELLNHLAAAFITRQAVGDYAPGAPLAAAAEKVHVLDFPSLVPPAAVPNHAADSKKRCVFCGSLYPGLREPGFALELFRALGPASGWTLTMAGGGWQYFAADAAQTKAVLGEQFEQPGPVPAETARTMQAQADVLLNLGNAVDNQLPSKLFDYFAAGKPVLHLCVIENDPALPYLARYPLALVLRQGQADAADILHRWLGEV</sequence>
<dbReference type="GO" id="GO:0016740">
    <property type="term" value="F:transferase activity"/>
    <property type="evidence" value="ECO:0007669"/>
    <property type="project" value="UniProtKB-KW"/>
</dbReference>
<dbReference type="SUPFAM" id="SSF53756">
    <property type="entry name" value="UDP-Glycosyltransferase/glycogen phosphorylase"/>
    <property type="match status" value="1"/>
</dbReference>
<dbReference type="AlphaFoldDB" id="K1TND5"/>
<organism evidence="1">
    <name type="scientific">human gut metagenome</name>
    <dbReference type="NCBI Taxonomy" id="408170"/>
    <lineage>
        <taxon>unclassified sequences</taxon>
        <taxon>metagenomes</taxon>
        <taxon>organismal metagenomes</taxon>
    </lineage>
</organism>
<comment type="caution">
    <text evidence="1">The sequence shown here is derived from an EMBL/GenBank/DDBJ whole genome shotgun (WGS) entry which is preliminary data.</text>
</comment>